<dbReference type="PANTHER" id="PTHR22674:SF6">
    <property type="entry name" value="NTPASE KAP FAMILY P-LOOP DOMAIN-CONTAINING PROTEIN 1"/>
    <property type="match status" value="1"/>
</dbReference>
<accession>A0A6P4XWS8</accession>
<feature type="domain" description="KAP NTPase" evidence="2">
    <location>
        <begin position="24"/>
        <end position="189"/>
    </location>
</feature>
<feature type="region of interest" description="Disordered" evidence="1">
    <location>
        <begin position="239"/>
        <end position="264"/>
    </location>
</feature>
<dbReference type="Proteomes" id="UP000515135">
    <property type="component" value="Unplaced"/>
</dbReference>
<dbReference type="PANTHER" id="PTHR22674">
    <property type="entry name" value="NTPASE, KAP FAMILY P-LOOP DOMAIN-CONTAINING 1"/>
    <property type="match status" value="1"/>
</dbReference>
<evidence type="ECO:0000259" key="2">
    <source>
        <dbReference type="Pfam" id="PF07693"/>
    </source>
</evidence>
<reference evidence="4" key="1">
    <citation type="submission" date="2025-08" db="UniProtKB">
        <authorList>
            <consortium name="RefSeq"/>
        </authorList>
    </citation>
    <scope>IDENTIFICATION</scope>
    <source>
        <tissue evidence="4">Gonad</tissue>
    </source>
</reference>
<proteinExistence type="predicted"/>
<name>A0A6P4XWS8_BRABE</name>
<evidence type="ECO:0000256" key="1">
    <source>
        <dbReference type="SAM" id="MobiDB-lite"/>
    </source>
</evidence>
<dbReference type="OrthoDB" id="10015264at2759"/>
<keyword evidence="3" id="KW-1185">Reference proteome</keyword>
<protein>
    <submittedName>
        <fullName evidence="4">NTPase KAP family P-loop domain-containing protein 1-like</fullName>
    </submittedName>
</protein>
<dbReference type="KEGG" id="bbel:109467521"/>
<evidence type="ECO:0000313" key="4">
    <source>
        <dbReference type="RefSeq" id="XP_019621095.1"/>
    </source>
</evidence>
<gene>
    <name evidence="4" type="primary">LOC109467521</name>
</gene>
<dbReference type="InterPro" id="IPR011646">
    <property type="entry name" value="KAP_P-loop"/>
</dbReference>
<dbReference type="Pfam" id="PF07693">
    <property type="entry name" value="KAP_NTPase"/>
    <property type="match status" value="1"/>
</dbReference>
<dbReference type="InterPro" id="IPR052754">
    <property type="entry name" value="NTPase_KAP_P-loop"/>
</dbReference>
<evidence type="ECO:0000313" key="3">
    <source>
        <dbReference type="Proteomes" id="UP000515135"/>
    </source>
</evidence>
<dbReference type="RefSeq" id="XP_019621095.1">
    <property type="nucleotide sequence ID" value="XM_019765536.1"/>
</dbReference>
<dbReference type="AlphaFoldDB" id="A0A6P4XWS8"/>
<organism evidence="3 4">
    <name type="scientific">Branchiostoma belcheri</name>
    <name type="common">Amphioxus</name>
    <dbReference type="NCBI Taxonomy" id="7741"/>
    <lineage>
        <taxon>Eukaryota</taxon>
        <taxon>Metazoa</taxon>
        <taxon>Chordata</taxon>
        <taxon>Cephalochordata</taxon>
        <taxon>Leptocardii</taxon>
        <taxon>Amphioxiformes</taxon>
        <taxon>Branchiostomatidae</taxon>
        <taxon>Branchiostoma</taxon>
    </lineage>
</organism>
<dbReference type="GeneID" id="109467521"/>
<sequence length="344" mass="38955">MFLVRLLPGAGSDSLLRFLQCVLRVQYRVVIVIDDLDCCAADRVVGVLEAMNILLSDEDANFITVLAVDQKTVVNCLKTELPQTVPTESSGYEYMKRIVRFSVCLPEANVSGRKQLWQRAVRGKDSARHDGGNVAWRDRRSDMEVAAFLERVVQVLHHDQDDNEDNDIMPYVLGNARHISSLYHVLRMTVRVIKNRGMLGRVGPKQVASWVVLVGQWPWRMGWVVQYVEDGEQKSKIRKRDRLSAITEGTPESADSGVQGKGGLSRETKLHEVYSLVREEMTRENNREGWRSFNSLDGDPELFELLLIESGFTVQDMLNLLPCTVNFNYCIKQTIAAARGLSLE</sequence>